<dbReference type="STRING" id="665004.AC529_06500"/>
<dbReference type="SUPFAM" id="SSF53448">
    <property type="entry name" value="Nucleotide-diphospho-sugar transferases"/>
    <property type="match status" value="1"/>
</dbReference>
<gene>
    <name evidence="5" type="ORF">AC529_06500</name>
</gene>
<dbReference type="GO" id="GO:0016757">
    <property type="term" value="F:glycosyltransferase activity"/>
    <property type="evidence" value="ECO:0007669"/>
    <property type="project" value="UniProtKB-KW"/>
</dbReference>
<dbReference type="OrthoDB" id="9802632at2"/>
<dbReference type="InterPro" id="IPR029044">
    <property type="entry name" value="Nucleotide-diphossugar_trans"/>
</dbReference>
<accession>A0A147KJL9</accession>
<protein>
    <submittedName>
        <fullName evidence="5">Glycosyltransferase</fullName>
    </submittedName>
</protein>
<proteinExistence type="inferred from homology"/>
<keyword evidence="2" id="KW-0328">Glycosyltransferase</keyword>
<evidence type="ECO:0000256" key="3">
    <source>
        <dbReference type="ARBA" id="ARBA00022679"/>
    </source>
</evidence>
<organism evidence="5 6">
    <name type="scientific">Thermobifida cellulosilytica TB100</name>
    <dbReference type="NCBI Taxonomy" id="665004"/>
    <lineage>
        <taxon>Bacteria</taxon>
        <taxon>Bacillati</taxon>
        <taxon>Actinomycetota</taxon>
        <taxon>Actinomycetes</taxon>
        <taxon>Streptosporangiales</taxon>
        <taxon>Nocardiopsidaceae</taxon>
        <taxon>Thermobifida</taxon>
    </lineage>
</organism>
<dbReference type="RefSeq" id="WP_068757482.1">
    <property type="nucleotide sequence ID" value="NZ_KQ950183.1"/>
</dbReference>
<reference evidence="6" key="1">
    <citation type="journal article" date="2017" name="Acta Aliment.">
        <title>Plant polysaccharide degrading enzyme system of Thermpbifida cellulosilytica TB100 revealed by de novo genome project data.</title>
        <authorList>
            <person name="Toth A."/>
            <person name="Baka E."/>
            <person name="Luzics S."/>
            <person name="Bata-Vidacs I."/>
            <person name="Nagy I."/>
            <person name="Balint B."/>
            <person name="Herceg R."/>
            <person name="Olasz F."/>
            <person name="Wilk T."/>
            <person name="Nagy T."/>
            <person name="Kriszt B."/>
            <person name="Nagy I."/>
            <person name="Kukolya J."/>
        </authorList>
    </citation>
    <scope>NUCLEOTIDE SEQUENCE [LARGE SCALE GENOMIC DNA]</scope>
    <source>
        <strain evidence="6">TB100</strain>
    </source>
</reference>
<sequence length="281" mass="31531">MKISVVVPAYNEEAAIGHCLDALVNQIVPVDEILVVDNNSTDRTAEIAEKYRDHGVRVIRETVQGLIPARNRGFDEATGDILGRIDADTRVEPDWSQRLAEAFADPTVSAATGPSWFYDAPLHRTGLAAQRLFCHRVNRMLSGHPMLWGSNMALTKECWQELRHHACPGPDIFEDLDLAIHLHRLGRKVHYADRLRAPVSARRIAGSLRDLHRYLRTWHRTYALHGQRKAAVGARAFKLAGLVFLFPSVALMLRAYTPDEGRLSLRKLLSRSSSAEARPIP</sequence>
<dbReference type="CDD" id="cd00761">
    <property type="entry name" value="Glyco_tranf_GTA_type"/>
    <property type="match status" value="1"/>
</dbReference>
<dbReference type="PATRIC" id="fig|665004.4.peg.3156"/>
<evidence type="ECO:0000313" key="6">
    <source>
        <dbReference type="Proteomes" id="UP000074382"/>
    </source>
</evidence>
<evidence type="ECO:0000256" key="1">
    <source>
        <dbReference type="ARBA" id="ARBA00006739"/>
    </source>
</evidence>
<dbReference type="PANTHER" id="PTHR43630">
    <property type="entry name" value="POLY-BETA-1,6-N-ACETYL-D-GLUCOSAMINE SYNTHASE"/>
    <property type="match status" value="1"/>
</dbReference>
<evidence type="ECO:0000259" key="4">
    <source>
        <dbReference type="Pfam" id="PF00535"/>
    </source>
</evidence>
<evidence type="ECO:0000256" key="2">
    <source>
        <dbReference type="ARBA" id="ARBA00022676"/>
    </source>
</evidence>
<dbReference type="Pfam" id="PF00535">
    <property type="entry name" value="Glycos_transf_2"/>
    <property type="match status" value="1"/>
</dbReference>
<keyword evidence="6" id="KW-1185">Reference proteome</keyword>
<dbReference type="Gene3D" id="3.90.550.10">
    <property type="entry name" value="Spore Coat Polysaccharide Biosynthesis Protein SpsA, Chain A"/>
    <property type="match status" value="1"/>
</dbReference>
<comment type="similarity">
    <text evidence="1">Belongs to the glycosyltransferase 2 family.</text>
</comment>
<name>A0A147KJL9_THECS</name>
<evidence type="ECO:0000313" key="5">
    <source>
        <dbReference type="EMBL" id="KUP97486.1"/>
    </source>
</evidence>
<feature type="domain" description="Glycosyltransferase 2-like" evidence="4">
    <location>
        <begin position="4"/>
        <end position="128"/>
    </location>
</feature>
<comment type="caution">
    <text evidence="5">The sequence shown here is derived from an EMBL/GenBank/DDBJ whole genome shotgun (WGS) entry which is preliminary data.</text>
</comment>
<dbReference type="EMBL" id="LGEM01000024">
    <property type="protein sequence ID" value="KUP97486.1"/>
    <property type="molecule type" value="Genomic_DNA"/>
</dbReference>
<dbReference type="InterPro" id="IPR001173">
    <property type="entry name" value="Glyco_trans_2-like"/>
</dbReference>
<dbReference type="AlphaFoldDB" id="A0A147KJL9"/>
<keyword evidence="3 5" id="KW-0808">Transferase</keyword>
<dbReference type="Proteomes" id="UP000074382">
    <property type="component" value="Unassembled WGS sequence"/>
</dbReference>
<dbReference type="PANTHER" id="PTHR43630:SF1">
    <property type="entry name" value="POLY-BETA-1,6-N-ACETYL-D-GLUCOSAMINE SYNTHASE"/>
    <property type="match status" value="1"/>
</dbReference>